<comment type="similarity">
    <text evidence="4">Belongs to the cyclin family.</text>
</comment>
<dbReference type="FunFam" id="1.10.472.10:FF:000003">
    <property type="entry name" value="G1/S-specific cyclin-D2"/>
    <property type="match status" value="1"/>
</dbReference>
<dbReference type="SUPFAM" id="SSF47954">
    <property type="entry name" value="Cyclin-like"/>
    <property type="match status" value="2"/>
</dbReference>
<organism evidence="7 8">
    <name type="scientific">Penaeus vannamei</name>
    <name type="common">Whiteleg shrimp</name>
    <name type="synonym">Litopenaeus vannamei</name>
    <dbReference type="NCBI Taxonomy" id="6689"/>
    <lineage>
        <taxon>Eukaryota</taxon>
        <taxon>Metazoa</taxon>
        <taxon>Ecdysozoa</taxon>
        <taxon>Arthropoda</taxon>
        <taxon>Crustacea</taxon>
        <taxon>Multicrustacea</taxon>
        <taxon>Malacostraca</taxon>
        <taxon>Eumalacostraca</taxon>
        <taxon>Eucarida</taxon>
        <taxon>Decapoda</taxon>
        <taxon>Dendrobranchiata</taxon>
        <taxon>Penaeoidea</taxon>
        <taxon>Penaeidae</taxon>
        <taxon>Penaeus</taxon>
    </lineage>
</organism>
<dbReference type="GO" id="GO:0000278">
    <property type="term" value="P:mitotic cell cycle"/>
    <property type="evidence" value="ECO:0007669"/>
    <property type="project" value="UniProtKB-ARBA"/>
</dbReference>
<keyword evidence="1" id="KW-0132">Cell division</keyword>
<feature type="domain" description="Cyclin C-terminal" evidence="6">
    <location>
        <begin position="158"/>
        <end position="270"/>
    </location>
</feature>
<dbReference type="AlphaFoldDB" id="A0A423TX95"/>
<dbReference type="Pfam" id="PF02984">
    <property type="entry name" value="Cyclin_C"/>
    <property type="match status" value="1"/>
</dbReference>
<dbReference type="InterPro" id="IPR006671">
    <property type="entry name" value="Cyclin_N"/>
</dbReference>
<dbReference type="PROSITE" id="PS00292">
    <property type="entry name" value="CYCLINS"/>
    <property type="match status" value="1"/>
</dbReference>
<dbReference type="Gene3D" id="1.10.472.10">
    <property type="entry name" value="Cyclin-like"/>
    <property type="match status" value="2"/>
</dbReference>
<accession>A0A423TX95</accession>
<dbReference type="OrthoDB" id="306099at2759"/>
<dbReference type="Proteomes" id="UP000283509">
    <property type="component" value="Unassembled WGS sequence"/>
</dbReference>
<keyword evidence="2 4" id="KW-0195">Cyclin</keyword>
<evidence type="ECO:0000256" key="1">
    <source>
        <dbReference type="ARBA" id="ARBA00022618"/>
    </source>
</evidence>
<dbReference type="SMART" id="SM01332">
    <property type="entry name" value="Cyclin_C"/>
    <property type="match status" value="1"/>
</dbReference>
<dbReference type="GO" id="GO:0051301">
    <property type="term" value="P:cell division"/>
    <property type="evidence" value="ECO:0007669"/>
    <property type="project" value="UniProtKB-KW"/>
</dbReference>
<evidence type="ECO:0000259" key="5">
    <source>
        <dbReference type="SMART" id="SM00385"/>
    </source>
</evidence>
<evidence type="ECO:0000256" key="2">
    <source>
        <dbReference type="ARBA" id="ARBA00023127"/>
    </source>
</evidence>
<dbReference type="Pfam" id="PF00134">
    <property type="entry name" value="Cyclin_N"/>
    <property type="match status" value="1"/>
</dbReference>
<comment type="caution">
    <text evidence="7">The sequence shown here is derived from an EMBL/GenBank/DDBJ whole genome shotgun (WGS) entry which is preliminary data.</text>
</comment>
<keyword evidence="3" id="KW-0131">Cell cycle</keyword>
<dbReference type="InterPro" id="IPR004367">
    <property type="entry name" value="Cyclin_C-dom"/>
</dbReference>
<reference evidence="7 8" key="2">
    <citation type="submission" date="2019-01" db="EMBL/GenBank/DDBJ databases">
        <title>The decoding of complex shrimp genome reveals the adaptation for benthos swimmer, frequently molting mechanism and breeding impact on genome.</title>
        <authorList>
            <person name="Sun Y."/>
            <person name="Gao Y."/>
            <person name="Yu Y."/>
        </authorList>
    </citation>
    <scope>NUCLEOTIDE SEQUENCE [LARGE SCALE GENOMIC DNA]</scope>
    <source>
        <tissue evidence="7">Muscle</tissue>
    </source>
</reference>
<evidence type="ECO:0000313" key="7">
    <source>
        <dbReference type="EMBL" id="ROT81088.1"/>
    </source>
</evidence>
<name>A0A423TX95_PENVA</name>
<dbReference type="InterPro" id="IPR036915">
    <property type="entry name" value="Cyclin-like_sf"/>
</dbReference>
<dbReference type="EMBL" id="QCYY01001022">
    <property type="protein sequence ID" value="ROT81088.1"/>
    <property type="molecule type" value="Genomic_DNA"/>
</dbReference>
<keyword evidence="8" id="KW-1185">Reference proteome</keyword>
<dbReference type="PANTHER" id="PTHR10177">
    <property type="entry name" value="CYCLINS"/>
    <property type="match status" value="1"/>
</dbReference>
<evidence type="ECO:0000256" key="3">
    <source>
        <dbReference type="ARBA" id="ARBA00023306"/>
    </source>
</evidence>
<reference evidence="7 8" key="1">
    <citation type="submission" date="2018-04" db="EMBL/GenBank/DDBJ databases">
        <authorList>
            <person name="Zhang X."/>
            <person name="Yuan J."/>
            <person name="Li F."/>
            <person name="Xiang J."/>
        </authorList>
    </citation>
    <scope>NUCLEOTIDE SEQUENCE [LARGE SCALE GENOMIC DNA]</scope>
    <source>
        <tissue evidence="7">Muscle</tissue>
    </source>
</reference>
<evidence type="ECO:0000313" key="8">
    <source>
        <dbReference type="Proteomes" id="UP000283509"/>
    </source>
</evidence>
<feature type="domain" description="Cyclin-like" evidence="5">
    <location>
        <begin position="65"/>
        <end position="149"/>
    </location>
</feature>
<dbReference type="STRING" id="6689.A0A423TX95"/>
<gene>
    <name evidence="7" type="ORF">C7M84_000158</name>
</gene>
<dbReference type="InterPro" id="IPR048258">
    <property type="entry name" value="Cyclins_cyclin-box"/>
</dbReference>
<evidence type="ECO:0000256" key="4">
    <source>
        <dbReference type="RuleBase" id="RU000383"/>
    </source>
</evidence>
<proteinExistence type="inferred from homology"/>
<dbReference type="SMART" id="SM00385">
    <property type="entry name" value="CYCLIN"/>
    <property type="match status" value="1"/>
</dbReference>
<dbReference type="InterPro" id="IPR039361">
    <property type="entry name" value="Cyclin"/>
</dbReference>
<protein>
    <submittedName>
        <fullName evidence="7">Putative G1/S-specific cyclin-D3</fullName>
    </submittedName>
</protein>
<dbReference type="InterPro" id="IPR013763">
    <property type="entry name" value="Cyclin-like_dom"/>
</dbReference>
<evidence type="ECO:0000259" key="6">
    <source>
        <dbReference type="SMART" id="SM01332"/>
    </source>
</evidence>
<sequence>MEELYCAEVPACSEGPIALQDPVLLHDSRVLTNLLQLQPFTMPAQNYFKHIQSDIQPYMRKVVTRWMLDVCEEQACEDQVFAVAINFLDRFLCACVVQRTQLQLLGAVCLLLASKLRQCRPLSIELLAYYTDYSVGVQEIKSWELLLVSKLGWDLSPVTAGDFVDHLLNRVPVLAREPIVRRHATTFVALAATEPEFVQVEPSAVAVASIVAAVRGLNVAEWAAILSSLADAVNLDAHALQPIVEQIEMVVEKETAILPESMHQQPTSPMEFFDGNETPTDLTDIHF</sequence>